<dbReference type="InterPro" id="IPR001789">
    <property type="entry name" value="Sig_transdc_resp-reg_receiver"/>
</dbReference>
<dbReference type="GO" id="GO:0006935">
    <property type="term" value="P:chemotaxis"/>
    <property type="evidence" value="ECO:0007669"/>
    <property type="project" value="UniProtKB-UniRule"/>
</dbReference>
<keyword evidence="3 6" id="KW-0378">Hydrolase</keyword>
<comment type="catalytic activity">
    <reaction evidence="6">
        <text>L-glutaminyl-[protein] + H2O = L-glutamyl-[protein] + NH4(+)</text>
        <dbReference type="Rhea" id="RHEA:16441"/>
        <dbReference type="Rhea" id="RHEA-COMP:10207"/>
        <dbReference type="Rhea" id="RHEA-COMP:10208"/>
        <dbReference type="ChEBI" id="CHEBI:15377"/>
        <dbReference type="ChEBI" id="CHEBI:28938"/>
        <dbReference type="ChEBI" id="CHEBI:29973"/>
        <dbReference type="ChEBI" id="CHEBI:30011"/>
        <dbReference type="EC" id="3.5.1.44"/>
    </reaction>
</comment>
<feature type="active site" evidence="6 7">
    <location>
        <position position="295"/>
    </location>
</feature>
<feature type="active site" evidence="6 7">
    <location>
        <position position="199"/>
    </location>
</feature>
<dbReference type="InterPro" id="IPR035909">
    <property type="entry name" value="CheB_C"/>
</dbReference>
<dbReference type="NCBIfam" id="NF001965">
    <property type="entry name" value="PRK00742.1"/>
    <property type="match status" value="1"/>
</dbReference>
<proteinExistence type="inferred from homology"/>
<dbReference type="PANTHER" id="PTHR42872:SF6">
    <property type="entry name" value="PROTEIN-GLUTAMATE METHYLESTERASE_PROTEIN-GLUTAMINE GLUTAMINASE"/>
    <property type="match status" value="1"/>
</dbReference>
<keyword evidence="1 6" id="KW-0963">Cytoplasm</keyword>
<evidence type="ECO:0000256" key="5">
    <source>
        <dbReference type="ARBA" id="ARBA00048267"/>
    </source>
</evidence>
<protein>
    <recommendedName>
        <fullName evidence="6">Protein-glutamate methylesterase/protein-glutamine glutaminase</fullName>
        <ecNumber evidence="6">3.1.1.61</ecNumber>
        <ecNumber evidence="6">3.5.1.44</ecNumber>
    </recommendedName>
</protein>
<dbReference type="SMART" id="SM00448">
    <property type="entry name" value="REC"/>
    <property type="match status" value="1"/>
</dbReference>
<dbReference type="CDD" id="cd17541">
    <property type="entry name" value="REC_CheB-like"/>
    <property type="match status" value="1"/>
</dbReference>
<comment type="function">
    <text evidence="4">May play the central regulatory role in sporulation. It may be an element of the effector pathway responsible for the activation of sporulation genes in response to nutritional stress. Spo0A may act in concert with spo0H (a sigma factor) to control the expression of some genes that are critical to the sporulation process.</text>
</comment>
<keyword evidence="6 8" id="KW-0597">Phosphoprotein</keyword>
<dbReference type="PIRSF" id="PIRSF000876">
    <property type="entry name" value="RR_chemtxs_CheB"/>
    <property type="match status" value="1"/>
</dbReference>
<feature type="active site" evidence="6 7">
    <location>
        <position position="173"/>
    </location>
</feature>
<dbReference type="EC" id="3.5.1.44" evidence="6"/>
<comment type="subcellular location">
    <subcellularLocation>
        <location evidence="6">Cytoplasm</location>
    </subcellularLocation>
</comment>
<comment type="PTM">
    <text evidence="6">Phosphorylated by CheA. Phosphorylation of the N-terminal regulatory domain activates the methylesterase activity.</text>
</comment>
<dbReference type="AlphaFoldDB" id="A0A174B526"/>
<comment type="domain">
    <text evidence="6">Contains a C-terminal catalytic domain, and an N-terminal region which modulates catalytic activity.</text>
</comment>
<evidence type="ECO:0000256" key="3">
    <source>
        <dbReference type="ARBA" id="ARBA00022801"/>
    </source>
</evidence>
<dbReference type="InterPro" id="IPR008248">
    <property type="entry name" value="CheB-like"/>
</dbReference>
<sequence length="358" mass="38656">MDKKIRLMIVDDSAVYRSWLISSLSKNDRFEIVGHAVDAFDAQRKIPLLKPDILTLDIEMPGMSGIDFLKKLLPLHPVPVILVSSLSIKVIDALAAGAVDYVKKPDMGSSAEKDAFLTKLSSKLMFASNFHVRIPDDTKRTEVRSPSQAKSSGFFHPVRSGSGSGMIIAIGASTGGTEAILEILTRFPANMPGIVVTQHMPEGFTSMYAERLNRQCRLTVKEAQGGERIQPNLVLLAPGGRQMRVVRMGTGYAVQCMNGEKVSGHRPSVDVLFDSVAYTAKENAMGILLTGMGADGAAGLLRMRKNGAFTIGQDRESCVVYGMPMEAHKIGAVCVQANLSSIPQIVMSRLTVKSGMTS</sequence>
<dbReference type="EC" id="3.1.1.61" evidence="6"/>
<feature type="domain" description="CheB-type methylesterase" evidence="10">
    <location>
        <begin position="162"/>
        <end position="353"/>
    </location>
</feature>
<comment type="similarity">
    <text evidence="6">Belongs to the CheB family.</text>
</comment>
<dbReference type="EMBL" id="CZAB01000001">
    <property type="protein sequence ID" value="CUN96002.1"/>
    <property type="molecule type" value="Genomic_DNA"/>
</dbReference>
<evidence type="ECO:0000259" key="10">
    <source>
        <dbReference type="PROSITE" id="PS50122"/>
    </source>
</evidence>
<dbReference type="Pfam" id="PF00072">
    <property type="entry name" value="Response_reg"/>
    <property type="match status" value="1"/>
</dbReference>
<evidence type="ECO:0000256" key="7">
    <source>
        <dbReference type="PROSITE-ProRule" id="PRU00050"/>
    </source>
</evidence>
<evidence type="ECO:0000256" key="1">
    <source>
        <dbReference type="ARBA" id="ARBA00022490"/>
    </source>
</evidence>
<dbReference type="PANTHER" id="PTHR42872">
    <property type="entry name" value="PROTEIN-GLUTAMATE METHYLESTERASE/PROTEIN-GLUTAMINE GLUTAMINASE"/>
    <property type="match status" value="1"/>
</dbReference>
<feature type="modified residue" description="4-aspartylphosphate" evidence="6 8">
    <location>
        <position position="57"/>
    </location>
</feature>
<dbReference type="InterPro" id="IPR000673">
    <property type="entry name" value="Sig_transdc_resp-reg_Me-estase"/>
</dbReference>
<comment type="catalytic activity">
    <reaction evidence="5 6">
        <text>[protein]-L-glutamate 5-O-methyl ester + H2O = L-glutamyl-[protein] + methanol + H(+)</text>
        <dbReference type="Rhea" id="RHEA:23236"/>
        <dbReference type="Rhea" id="RHEA-COMP:10208"/>
        <dbReference type="Rhea" id="RHEA-COMP:10311"/>
        <dbReference type="ChEBI" id="CHEBI:15377"/>
        <dbReference type="ChEBI" id="CHEBI:15378"/>
        <dbReference type="ChEBI" id="CHEBI:17790"/>
        <dbReference type="ChEBI" id="CHEBI:29973"/>
        <dbReference type="ChEBI" id="CHEBI:82795"/>
        <dbReference type="EC" id="3.1.1.61"/>
    </reaction>
</comment>
<evidence type="ECO:0000313" key="12">
    <source>
        <dbReference type="Proteomes" id="UP000095512"/>
    </source>
</evidence>
<organism evidence="11 12">
    <name type="scientific">Enterocloster clostridioformis</name>
    <dbReference type="NCBI Taxonomy" id="1531"/>
    <lineage>
        <taxon>Bacteria</taxon>
        <taxon>Bacillati</taxon>
        <taxon>Bacillota</taxon>
        <taxon>Clostridia</taxon>
        <taxon>Lachnospirales</taxon>
        <taxon>Lachnospiraceae</taxon>
        <taxon>Enterocloster</taxon>
    </lineage>
</organism>
<dbReference type="GO" id="GO:0000156">
    <property type="term" value="F:phosphorelay response regulator activity"/>
    <property type="evidence" value="ECO:0007669"/>
    <property type="project" value="InterPro"/>
</dbReference>
<feature type="domain" description="Response regulatory" evidence="9">
    <location>
        <begin position="6"/>
        <end position="119"/>
    </location>
</feature>
<dbReference type="SUPFAM" id="SSF52738">
    <property type="entry name" value="Methylesterase CheB, C-terminal domain"/>
    <property type="match status" value="1"/>
</dbReference>
<dbReference type="Pfam" id="PF01339">
    <property type="entry name" value="CheB_methylest"/>
    <property type="match status" value="1"/>
</dbReference>
<evidence type="ECO:0000256" key="6">
    <source>
        <dbReference type="HAMAP-Rule" id="MF_00099"/>
    </source>
</evidence>
<accession>A0A174B526</accession>
<evidence type="ECO:0000256" key="2">
    <source>
        <dbReference type="ARBA" id="ARBA00022500"/>
    </source>
</evidence>
<evidence type="ECO:0000256" key="4">
    <source>
        <dbReference type="ARBA" id="ARBA00024867"/>
    </source>
</evidence>
<dbReference type="SUPFAM" id="SSF52172">
    <property type="entry name" value="CheY-like"/>
    <property type="match status" value="1"/>
</dbReference>
<dbReference type="Gene3D" id="3.40.50.180">
    <property type="entry name" value="Methylesterase CheB, C-terminal domain"/>
    <property type="match status" value="1"/>
</dbReference>
<dbReference type="GO" id="GO:0008984">
    <property type="term" value="F:protein-glutamate methylesterase activity"/>
    <property type="evidence" value="ECO:0007669"/>
    <property type="project" value="UniProtKB-UniRule"/>
</dbReference>
<dbReference type="Proteomes" id="UP000095512">
    <property type="component" value="Unassembled WGS sequence"/>
</dbReference>
<gene>
    <name evidence="6 11" type="primary">cheB</name>
    <name evidence="11" type="ORF">ERS852480_00217</name>
</gene>
<dbReference type="Gene3D" id="3.40.50.2300">
    <property type="match status" value="1"/>
</dbReference>
<evidence type="ECO:0000256" key="8">
    <source>
        <dbReference type="PROSITE-ProRule" id="PRU00169"/>
    </source>
</evidence>
<keyword evidence="2 6" id="KW-0145">Chemotaxis</keyword>
<dbReference type="HAMAP" id="MF_00099">
    <property type="entry name" value="CheB_chemtxs"/>
    <property type="match status" value="1"/>
</dbReference>
<evidence type="ECO:0000259" key="9">
    <source>
        <dbReference type="PROSITE" id="PS50110"/>
    </source>
</evidence>
<evidence type="ECO:0000313" key="11">
    <source>
        <dbReference type="EMBL" id="CUN96002.1"/>
    </source>
</evidence>
<dbReference type="RefSeq" id="WP_057571075.1">
    <property type="nucleotide sequence ID" value="NZ_CATYWZ010000007.1"/>
</dbReference>
<dbReference type="PROSITE" id="PS50110">
    <property type="entry name" value="RESPONSE_REGULATORY"/>
    <property type="match status" value="1"/>
</dbReference>
<reference evidence="11 12" key="1">
    <citation type="submission" date="2015-09" db="EMBL/GenBank/DDBJ databases">
        <authorList>
            <consortium name="Pathogen Informatics"/>
        </authorList>
    </citation>
    <scope>NUCLEOTIDE SEQUENCE [LARGE SCALE GENOMIC DNA]</scope>
    <source>
        <strain evidence="11 12">2789STDY5834865</strain>
    </source>
</reference>
<dbReference type="GO" id="GO:0005737">
    <property type="term" value="C:cytoplasm"/>
    <property type="evidence" value="ECO:0007669"/>
    <property type="project" value="UniProtKB-SubCell"/>
</dbReference>
<dbReference type="InterPro" id="IPR011006">
    <property type="entry name" value="CheY-like_superfamily"/>
</dbReference>
<dbReference type="PROSITE" id="PS50122">
    <property type="entry name" value="CHEB"/>
    <property type="match status" value="1"/>
</dbReference>
<dbReference type="CDD" id="cd16432">
    <property type="entry name" value="CheB_Rec"/>
    <property type="match status" value="1"/>
</dbReference>
<dbReference type="GO" id="GO:0050568">
    <property type="term" value="F:protein-glutamine glutaminase activity"/>
    <property type="evidence" value="ECO:0007669"/>
    <property type="project" value="UniProtKB-UniRule"/>
</dbReference>
<name>A0A174B526_9FIRM</name>
<comment type="function">
    <text evidence="6">Involved in chemotaxis. Part of a chemotaxis signal transduction system that modulates chemotaxis in response to various stimuli. Catalyzes the demethylation of specific methylglutamate residues introduced into the chemoreceptors (methyl-accepting chemotaxis proteins or MCP) by CheR. Also mediates the irreversible deamidation of specific glutamine residues to glutamic acid.</text>
</comment>